<dbReference type="SUPFAM" id="SSF50891">
    <property type="entry name" value="Cyclophilin-like"/>
    <property type="match status" value="1"/>
</dbReference>
<sequence>MMRAWGIGFVALMMAGSAQAADWKPLDADNTLVVDTSKGRVIIALSPEMAPQAVERIKTLTRRGFYDGLLFHRVIPQFVAQTGNPNNKDGGKSDLPNLALEAVFNLKTTQYHTVARPVTGTVGFVGATPFASTNDYHIKTGAVRAWGTHCAGVVGMGRDDEPKNSANSELYITLSDVSRLDRDYTVVGRVVSGFEVVKALNTGEPPSAPDAMQKVRIMADMTAAEQPKLEIMDTDGAAFKAHVTAIRAERGADFSVCDIAVPVRAR</sequence>
<proteinExistence type="inferred from homology"/>
<accession>A0ABT5HMC1</accession>
<dbReference type="Proteomes" id="UP001218579">
    <property type="component" value="Unassembled WGS sequence"/>
</dbReference>
<dbReference type="EC" id="5.2.1.8" evidence="2"/>
<dbReference type="PROSITE" id="PS00170">
    <property type="entry name" value="CSA_PPIASE_1"/>
    <property type="match status" value="1"/>
</dbReference>
<keyword evidence="3" id="KW-0697">Rotamase</keyword>
<dbReference type="Pfam" id="PF00160">
    <property type="entry name" value="Pro_isomerase"/>
    <property type="match status" value="1"/>
</dbReference>
<organism evidence="7 8">
    <name type="scientific">Asticcacaulis machinosus</name>
    <dbReference type="NCBI Taxonomy" id="2984211"/>
    <lineage>
        <taxon>Bacteria</taxon>
        <taxon>Pseudomonadati</taxon>
        <taxon>Pseudomonadota</taxon>
        <taxon>Alphaproteobacteria</taxon>
        <taxon>Caulobacterales</taxon>
        <taxon>Caulobacteraceae</taxon>
        <taxon>Asticcacaulis</taxon>
    </lineage>
</organism>
<evidence type="ECO:0000256" key="3">
    <source>
        <dbReference type="ARBA" id="ARBA00023110"/>
    </source>
</evidence>
<dbReference type="CDD" id="cd00317">
    <property type="entry name" value="cyclophilin"/>
    <property type="match status" value="1"/>
</dbReference>
<feature type="signal peptide" evidence="5">
    <location>
        <begin position="1"/>
        <end position="20"/>
    </location>
</feature>
<dbReference type="Gene3D" id="2.40.100.10">
    <property type="entry name" value="Cyclophilin-like"/>
    <property type="match status" value="1"/>
</dbReference>
<keyword evidence="8" id="KW-1185">Reference proteome</keyword>
<comment type="caution">
    <text evidence="7">The sequence shown here is derived from an EMBL/GenBank/DDBJ whole genome shotgun (WGS) entry which is preliminary data.</text>
</comment>
<feature type="chain" id="PRO_5047176833" description="peptidylprolyl isomerase" evidence="5">
    <location>
        <begin position="21"/>
        <end position="266"/>
    </location>
</feature>
<protein>
    <recommendedName>
        <fullName evidence="2">peptidylprolyl isomerase</fullName>
        <ecNumber evidence="2">5.2.1.8</ecNumber>
    </recommendedName>
</protein>
<evidence type="ECO:0000256" key="5">
    <source>
        <dbReference type="SAM" id="SignalP"/>
    </source>
</evidence>
<name>A0ABT5HMC1_9CAUL</name>
<dbReference type="RefSeq" id="WP_272745645.1">
    <property type="nucleotide sequence ID" value="NZ_JAQQKV010000003.1"/>
</dbReference>
<dbReference type="GO" id="GO:0016853">
    <property type="term" value="F:isomerase activity"/>
    <property type="evidence" value="ECO:0007669"/>
    <property type="project" value="UniProtKB-KW"/>
</dbReference>
<dbReference type="InterPro" id="IPR029000">
    <property type="entry name" value="Cyclophilin-like_dom_sf"/>
</dbReference>
<dbReference type="PANTHER" id="PTHR45625">
    <property type="entry name" value="PEPTIDYL-PROLYL CIS-TRANS ISOMERASE-RELATED"/>
    <property type="match status" value="1"/>
</dbReference>
<evidence type="ECO:0000256" key="1">
    <source>
        <dbReference type="ARBA" id="ARBA00007365"/>
    </source>
</evidence>
<evidence type="ECO:0000256" key="4">
    <source>
        <dbReference type="ARBA" id="ARBA00023235"/>
    </source>
</evidence>
<dbReference type="PROSITE" id="PS50072">
    <property type="entry name" value="CSA_PPIASE_2"/>
    <property type="match status" value="1"/>
</dbReference>
<dbReference type="PANTHER" id="PTHR45625:SF4">
    <property type="entry name" value="PEPTIDYLPROLYL ISOMERASE DOMAIN AND WD REPEAT-CONTAINING PROTEIN 1"/>
    <property type="match status" value="1"/>
</dbReference>
<evidence type="ECO:0000259" key="6">
    <source>
        <dbReference type="PROSITE" id="PS50072"/>
    </source>
</evidence>
<dbReference type="InterPro" id="IPR020892">
    <property type="entry name" value="Cyclophilin-type_PPIase_CS"/>
</dbReference>
<comment type="similarity">
    <text evidence="1">Belongs to the cyclophilin-type PPIase family.</text>
</comment>
<gene>
    <name evidence="7" type="ORF">PQU98_14345</name>
</gene>
<evidence type="ECO:0000256" key="2">
    <source>
        <dbReference type="ARBA" id="ARBA00013194"/>
    </source>
</evidence>
<reference evidence="7 8" key="1">
    <citation type="submission" date="2023-01" db="EMBL/GenBank/DDBJ databases">
        <title>Novel species of the genus Asticcacaulis isolated from rivers.</title>
        <authorList>
            <person name="Lu H."/>
        </authorList>
    </citation>
    <scope>NUCLEOTIDE SEQUENCE [LARGE SCALE GENOMIC DNA]</scope>
    <source>
        <strain evidence="7 8">LKC15W</strain>
    </source>
</reference>
<feature type="domain" description="PPIase cyclophilin-type" evidence="6">
    <location>
        <begin position="39"/>
        <end position="217"/>
    </location>
</feature>
<evidence type="ECO:0000313" key="8">
    <source>
        <dbReference type="Proteomes" id="UP001218579"/>
    </source>
</evidence>
<dbReference type="InterPro" id="IPR044666">
    <property type="entry name" value="Cyclophilin_A-like"/>
</dbReference>
<dbReference type="EMBL" id="JAQQKV010000003">
    <property type="protein sequence ID" value="MDC7677322.1"/>
    <property type="molecule type" value="Genomic_DNA"/>
</dbReference>
<keyword evidence="5" id="KW-0732">Signal</keyword>
<dbReference type="InterPro" id="IPR002130">
    <property type="entry name" value="Cyclophilin-type_PPIase_dom"/>
</dbReference>
<keyword evidence="4 7" id="KW-0413">Isomerase</keyword>
<evidence type="ECO:0000313" key="7">
    <source>
        <dbReference type="EMBL" id="MDC7677322.1"/>
    </source>
</evidence>